<comment type="cofactor">
    <cofactor evidence="1 6">
        <name>Mg(2+)</name>
        <dbReference type="ChEBI" id="CHEBI:18420"/>
    </cofactor>
</comment>
<dbReference type="SFLD" id="SFLDG01020">
    <property type="entry name" value="Terpene_Cyclase_Like_2"/>
    <property type="match status" value="1"/>
</dbReference>
<dbReference type="EC" id="4.2.3.-" evidence="6"/>
<keyword evidence="3 6" id="KW-0479">Metal-binding</keyword>
<evidence type="ECO:0000256" key="6">
    <source>
        <dbReference type="RuleBase" id="RU366034"/>
    </source>
</evidence>
<evidence type="ECO:0000256" key="5">
    <source>
        <dbReference type="ARBA" id="ARBA00023239"/>
    </source>
</evidence>
<dbReference type="GO" id="GO:0046872">
    <property type="term" value="F:metal ion binding"/>
    <property type="evidence" value="ECO:0007669"/>
    <property type="project" value="UniProtKB-KW"/>
</dbReference>
<dbReference type="SMR" id="A0A2G8SV80"/>
<evidence type="ECO:0000313" key="7">
    <source>
        <dbReference type="EMBL" id="PIL37676.1"/>
    </source>
</evidence>
<comment type="similarity">
    <text evidence="2 6">Belongs to the terpene synthase family.</text>
</comment>
<dbReference type="OrthoDB" id="6486656at2759"/>
<evidence type="ECO:0000313" key="8">
    <source>
        <dbReference type="Proteomes" id="UP000230002"/>
    </source>
</evidence>
<dbReference type="Gene3D" id="1.10.600.10">
    <property type="entry name" value="Farnesyl Diphosphate Synthase"/>
    <property type="match status" value="1"/>
</dbReference>
<protein>
    <recommendedName>
        <fullName evidence="6">Terpene synthase</fullName>
        <ecNumber evidence="6">4.2.3.-</ecNumber>
    </recommendedName>
</protein>
<dbReference type="EMBL" id="AYKW01000001">
    <property type="protein sequence ID" value="PIL37676.1"/>
    <property type="molecule type" value="Genomic_DNA"/>
</dbReference>
<dbReference type="SFLD" id="SFLDS00005">
    <property type="entry name" value="Isoprenoid_Synthase_Type_I"/>
    <property type="match status" value="1"/>
</dbReference>
<dbReference type="SUPFAM" id="SSF48576">
    <property type="entry name" value="Terpenoid synthases"/>
    <property type="match status" value="1"/>
</dbReference>
<dbReference type="PANTHER" id="PTHR35201">
    <property type="entry name" value="TERPENE SYNTHASE"/>
    <property type="match status" value="1"/>
</dbReference>
<name>A0A2G8SV80_9APHY</name>
<evidence type="ECO:0000256" key="2">
    <source>
        <dbReference type="ARBA" id="ARBA00006333"/>
    </source>
</evidence>
<evidence type="ECO:0000256" key="4">
    <source>
        <dbReference type="ARBA" id="ARBA00022842"/>
    </source>
</evidence>
<dbReference type="InterPro" id="IPR034686">
    <property type="entry name" value="Terpene_cyclase-like_2"/>
</dbReference>
<dbReference type="GO" id="GO:0010333">
    <property type="term" value="F:terpene synthase activity"/>
    <property type="evidence" value="ECO:0007669"/>
    <property type="project" value="InterPro"/>
</dbReference>
<keyword evidence="8" id="KW-1185">Reference proteome</keyword>
<dbReference type="InterPro" id="IPR008949">
    <property type="entry name" value="Isoprenoid_synthase_dom_sf"/>
</dbReference>
<dbReference type="PANTHER" id="PTHR35201:SF4">
    <property type="entry name" value="BETA-PINACENE SYNTHASE-RELATED"/>
    <property type="match status" value="1"/>
</dbReference>
<proteinExistence type="inferred from homology"/>
<dbReference type="Pfam" id="PF19086">
    <property type="entry name" value="Terpene_syn_C_2"/>
    <property type="match status" value="1"/>
</dbReference>
<sequence>MVKVVDTNGSPQAIPSSPRLFVIIFTPQSQPPLTRAMSDNSENILYIPDTMSAWPWPRKLNPLYEEVEAESIAWMESFKPYTPESQTAHNKGDVGRLAALVLGDAPREPLRIAADLMHLLYIADEYTDAESAAGVQEISSIILDALHNPDTPRPEGESVIGEMTKEWWARVRAVATPQAIKHFLTAMEDYLGAVGEQAEDRDKLAIRDVDSYLAARRYDSAVVACFMPGELYLSIPDEAFYHPAVKQLQDASTELVVLDNDVASYNREQATGHGKWNILSVAMHQFGLDLHGATEWVAQHHKEVEARFFDALARLPSFGPAVGAELQEYVACVAAWPRGNDCWRFESERYFGKKGGEVQKTRRVPLLAKRPMNPEMRRERVEVQLIEELEQV</sequence>
<comment type="caution">
    <text evidence="7">The sequence shown here is derived from an EMBL/GenBank/DDBJ whole genome shotgun (WGS) entry which is preliminary data.</text>
</comment>
<gene>
    <name evidence="7" type="ORF">GSI_01370</name>
</gene>
<dbReference type="Proteomes" id="UP000230002">
    <property type="component" value="Unassembled WGS sequence"/>
</dbReference>
<keyword evidence="4 6" id="KW-0460">Magnesium</keyword>
<reference evidence="7 8" key="1">
    <citation type="journal article" date="2015" name="Sci. Rep.">
        <title>Chromosome-level genome map provides insights into diverse defense mechanisms in the medicinal fungus Ganoderma sinense.</title>
        <authorList>
            <person name="Zhu Y."/>
            <person name="Xu J."/>
            <person name="Sun C."/>
            <person name="Zhou S."/>
            <person name="Xu H."/>
            <person name="Nelson D.R."/>
            <person name="Qian J."/>
            <person name="Song J."/>
            <person name="Luo H."/>
            <person name="Xiang L."/>
            <person name="Li Y."/>
            <person name="Xu Z."/>
            <person name="Ji A."/>
            <person name="Wang L."/>
            <person name="Lu S."/>
            <person name="Hayward A."/>
            <person name="Sun W."/>
            <person name="Li X."/>
            <person name="Schwartz D.C."/>
            <person name="Wang Y."/>
            <person name="Chen S."/>
        </authorList>
    </citation>
    <scope>NUCLEOTIDE SEQUENCE [LARGE SCALE GENOMIC DNA]</scope>
    <source>
        <strain evidence="7 8">ZZ0214-1</strain>
    </source>
</reference>
<organism evidence="7 8">
    <name type="scientific">Ganoderma sinense ZZ0214-1</name>
    <dbReference type="NCBI Taxonomy" id="1077348"/>
    <lineage>
        <taxon>Eukaryota</taxon>
        <taxon>Fungi</taxon>
        <taxon>Dikarya</taxon>
        <taxon>Basidiomycota</taxon>
        <taxon>Agaricomycotina</taxon>
        <taxon>Agaricomycetes</taxon>
        <taxon>Polyporales</taxon>
        <taxon>Polyporaceae</taxon>
        <taxon>Ganoderma</taxon>
    </lineage>
</organism>
<keyword evidence="5 6" id="KW-0456">Lyase</keyword>
<accession>A0A2G8SV80</accession>
<evidence type="ECO:0000256" key="3">
    <source>
        <dbReference type="ARBA" id="ARBA00022723"/>
    </source>
</evidence>
<dbReference type="GO" id="GO:0008299">
    <property type="term" value="P:isoprenoid biosynthetic process"/>
    <property type="evidence" value="ECO:0007669"/>
    <property type="project" value="UniProtKB-ARBA"/>
</dbReference>
<dbReference type="AlphaFoldDB" id="A0A2G8SV80"/>
<evidence type="ECO:0000256" key="1">
    <source>
        <dbReference type="ARBA" id="ARBA00001946"/>
    </source>
</evidence>